<dbReference type="EMBL" id="CP043494">
    <property type="protein sequence ID" value="WNG42767.1"/>
    <property type="molecule type" value="Genomic_DNA"/>
</dbReference>
<protein>
    <recommendedName>
        <fullName evidence="4">Lipoprotein</fullName>
    </recommendedName>
</protein>
<accession>A0ABY9WG42</accession>
<feature type="chain" id="PRO_5046920529" description="Lipoprotein" evidence="1">
    <location>
        <begin position="26"/>
        <end position="80"/>
    </location>
</feature>
<organism evidence="2 3">
    <name type="scientific">Archangium minus</name>
    <dbReference type="NCBI Taxonomy" id="83450"/>
    <lineage>
        <taxon>Bacteria</taxon>
        <taxon>Pseudomonadati</taxon>
        <taxon>Myxococcota</taxon>
        <taxon>Myxococcia</taxon>
        <taxon>Myxococcales</taxon>
        <taxon>Cystobacterineae</taxon>
        <taxon>Archangiaceae</taxon>
        <taxon>Archangium</taxon>
    </lineage>
</organism>
<evidence type="ECO:0000313" key="3">
    <source>
        <dbReference type="Proteomes" id="UP001611383"/>
    </source>
</evidence>
<keyword evidence="3" id="KW-1185">Reference proteome</keyword>
<keyword evidence="1" id="KW-0732">Signal</keyword>
<sequence>MSKLVALIAAVVSAAGVLVPVAAYAYGMEQGPCTVSVQCIGGSTIGCGGQTVCYWKVDSIRSRGFVECDDQGPVICGLID</sequence>
<gene>
    <name evidence="2" type="ORF">F0U60_00620</name>
</gene>
<evidence type="ECO:0000313" key="2">
    <source>
        <dbReference type="EMBL" id="WNG42767.1"/>
    </source>
</evidence>
<name>A0ABY9WG42_9BACT</name>
<reference evidence="2 3" key="1">
    <citation type="submission" date="2019-08" db="EMBL/GenBank/DDBJ databases">
        <title>Archangium and Cystobacter genomes.</title>
        <authorList>
            <person name="Chen I.-C.K."/>
            <person name="Wielgoss S."/>
        </authorList>
    </citation>
    <scope>NUCLEOTIDE SEQUENCE [LARGE SCALE GENOMIC DNA]</scope>
    <source>
        <strain evidence="2 3">Cbm 6</strain>
    </source>
</reference>
<evidence type="ECO:0008006" key="4">
    <source>
        <dbReference type="Google" id="ProtNLM"/>
    </source>
</evidence>
<dbReference type="RefSeq" id="WP_395812817.1">
    <property type="nucleotide sequence ID" value="NZ_CP043494.1"/>
</dbReference>
<evidence type="ECO:0000256" key="1">
    <source>
        <dbReference type="SAM" id="SignalP"/>
    </source>
</evidence>
<feature type="signal peptide" evidence="1">
    <location>
        <begin position="1"/>
        <end position="25"/>
    </location>
</feature>
<dbReference type="Proteomes" id="UP001611383">
    <property type="component" value="Chromosome"/>
</dbReference>
<proteinExistence type="predicted"/>